<organism evidence="1">
    <name type="scientific">Streptomyces sp. NBC_00119</name>
    <dbReference type="NCBI Taxonomy" id="2975659"/>
    <lineage>
        <taxon>Bacteria</taxon>
        <taxon>Bacillati</taxon>
        <taxon>Actinomycetota</taxon>
        <taxon>Actinomycetes</taxon>
        <taxon>Kitasatosporales</taxon>
        <taxon>Streptomycetaceae</taxon>
        <taxon>Streptomyces</taxon>
    </lineage>
</organism>
<dbReference type="EMBL" id="CP108195">
    <property type="protein sequence ID" value="WTS16867.1"/>
    <property type="molecule type" value="Genomic_DNA"/>
</dbReference>
<dbReference type="AlphaFoldDB" id="A0AAU1UJ64"/>
<reference evidence="1" key="1">
    <citation type="submission" date="2022-10" db="EMBL/GenBank/DDBJ databases">
        <title>The complete genomes of actinobacterial strains from the NBC collection.</title>
        <authorList>
            <person name="Joergensen T.S."/>
            <person name="Alvarez Arevalo M."/>
            <person name="Sterndorff E.B."/>
            <person name="Faurdal D."/>
            <person name="Vuksanovic O."/>
            <person name="Mourched A.-S."/>
            <person name="Charusanti P."/>
            <person name="Shaw S."/>
            <person name="Blin K."/>
            <person name="Weber T."/>
        </authorList>
    </citation>
    <scope>NUCLEOTIDE SEQUENCE</scope>
    <source>
        <strain evidence="1">NBC_00119</strain>
    </source>
</reference>
<sequence>MAITVTGSGVPAYVLAALAGALTQRAAFWPGALAGALALLSARLPRIAPASALARPRPPASRGLGG</sequence>
<protein>
    <submittedName>
        <fullName evidence="1">Uncharacterized protein</fullName>
    </submittedName>
</protein>
<name>A0AAU1UJ64_9ACTN</name>
<evidence type="ECO:0000313" key="1">
    <source>
        <dbReference type="EMBL" id="WTS16867.1"/>
    </source>
</evidence>
<proteinExistence type="predicted"/>
<accession>A0AAU1UJ64</accession>
<gene>
    <name evidence="1" type="ORF">OHU69_40905</name>
</gene>